<comment type="caution">
    <text evidence="2">The sequence shown here is derived from an EMBL/GenBank/DDBJ whole genome shotgun (WGS) entry which is preliminary data.</text>
</comment>
<organism evidence="2 3">
    <name type="scientific">Streptomyces varsoviensis</name>
    <dbReference type="NCBI Taxonomy" id="67373"/>
    <lineage>
        <taxon>Bacteria</taxon>
        <taxon>Bacillati</taxon>
        <taxon>Actinomycetota</taxon>
        <taxon>Actinomycetes</taxon>
        <taxon>Kitasatosporales</taxon>
        <taxon>Streptomycetaceae</taxon>
        <taxon>Streptomyces</taxon>
    </lineage>
</organism>
<dbReference type="Proteomes" id="UP000037020">
    <property type="component" value="Unassembled WGS sequence"/>
</dbReference>
<keyword evidence="3" id="KW-1185">Reference proteome</keyword>
<name>A0ABR5J1Q2_9ACTN</name>
<sequence>MTGENTKKSRLRFLPYVIFAALAIWVAAESFLINHAPDPGAESRTALQEQVLKAARSKDSDSLNQLFPKDGVSDDYAKDYLDRLDEAGPSDLAVSIRGHGDIEFLTLTGKSAAGDAICTAWQIDSDDGHWLLDASPSIKPTPCGDGR</sequence>
<keyword evidence="1" id="KW-0472">Membrane</keyword>
<evidence type="ECO:0008006" key="4">
    <source>
        <dbReference type="Google" id="ProtNLM"/>
    </source>
</evidence>
<reference evidence="2 3" key="1">
    <citation type="submission" date="2015-07" db="EMBL/GenBank/DDBJ databases">
        <authorList>
            <person name="Ju K.-S."/>
            <person name="Doroghazi J.R."/>
            <person name="Metcalf W.W."/>
        </authorList>
    </citation>
    <scope>NUCLEOTIDE SEQUENCE [LARGE SCALE GENOMIC DNA]</scope>
    <source>
        <strain evidence="2 3">NRRL B-3589</strain>
    </source>
</reference>
<keyword evidence="1" id="KW-1133">Transmembrane helix</keyword>
<proteinExistence type="predicted"/>
<gene>
    <name evidence="2" type="ORF">ADK38_26180</name>
</gene>
<evidence type="ECO:0000313" key="3">
    <source>
        <dbReference type="Proteomes" id="UP000037020"/>
    </source>
</evidence>
<dbReference type="RefSeq" id="WP_030884551.1">
    <property type="nucleotide sequence ID" value="NZ_JBIRHZ010000010.1"/>
</dbReference>
<dbReference type="EMBL" id="LGUT01002315">
    <property type="protein sequence ID" value="KOG87305.1"/>
    <property type="molecule type" value="Genomic_DNA"/>
</dbReference>
<feature type="transmembrane region" description="Helical" evidence="1">
    <location>
        <begin position="12"/>
        <end position="33"/>
    </location>
</feature>
<protein>
    <recommendedName>
        <fullName evidence="4">DUF4878 domain-containing protein</fullName>
    </recommendedName>
</protein>
<accession>A0ABR5J1Q2</accession>
<keyword evidence="1" id="KW-0812">Transmembrane</keyword>
<evidence type="ECO:0000313" key="2">
    <source>
        <dbReference type="EMBL" id="KOG87305.1"/>
    </source>
</evidence>
<evidence type="ECO:0000256" key="1">
    <source>
        <dbReference type="SAM" id="Phobius"/>
    </source>
</evidence>